<evidence type="ECO:0000313" key="1">
    <source>
        <dbReference type="EMBL" id="GBM15355.1"/>
    </source>
</evidence>
<dbReference type="EMBL" id="BGPR01000359">
    <property type="protein sequence ID" value="GBM15355.1"/>
    <property type="molecule type" value="Genomic_DNA"/>
</dbReference>
<dbReference type="Proteomes" id="UP000499080">
    <property type="component" value="Unassembled WGS sequence"/>
</dbReference>
<accession>A0A4Y2DIE4</accession>
<proteinExistence type="predicted"/>
<comment type="caution">
    <text evidence="1">The sequence shown here is derived from an EMBL/GenBank/DDBJ whole genome shotgun (WGS) entry which is preliminary data.</text>
</comment>
<name>A0A4Y2DIE4_ARAVE</name>
<reference evidence="1 2" key="1">
    <citation type="journal article" date="2019" name="Sci. Rep.">
        <title>Orb-weaving spider Araneus ventricosus genome elucidates the spidroin gene catalogue.</title>
        <authorList>
            <person name="Kono N."/>
            <person name="Nakamura H."/>
            <person name="Ohtoshi R."/>
            <person name="Moran D.A.P."/>
            <person name="Shinohara A."/>
            <person name="Yoshida Y."/>
            <person name="Fujiwara M."/>
            <person name="Mori M."/>
            <person name="Tomita M."/>
            <person name="Arakawa K."/>
        </authorList>
    </citation>
    <scope>NUCLEOTIDE SEQUENCE [LARGE SCALE GENOMIC DNA]</scope>
</reference>
<sequence>MNLKLKLSKMNFLELDHVRKQTAITTNLMKISKRKVKNKQIRFQEVPHSTAAKPRPLFEAQNPIQTKNSFQSLIPDATEIPDIILKITISYFKK</sequence>
<protein>
    <submittedName>
        <fullName evidence="1">Uncharacterized protein</fullName>
    </submittedName>
</protein>
<organism evidence="1 2">
    <name type="scientific">Araneus ventricosus</name>
    <name type="common">Orbweaver spider</name>
    <name type="synonym">Epeira ventricosa</name>
    <dbReference type="NCBI Taxonomy" id="182803"/>
    <lineage>
        <taxon>Eukaryota</taxon>
        <taxon>Metazoa</taxon>
        <taxon>Ecdysozoa</taxon>
        <taxon>Arthropoda</taxon>
        <taxon>Chelicerata</taxon>
        <taxon>Arachnida</taxon>
        <taxon>Araneae</taxon>
        <taxon>Araneomorphae</taxon>
        <taxon>Entelegynae</taxon>
        <taxon>Araneoidea</taxon>
        <taxon>Araneidae</taxon>
        <taxon>Araneus</taxon>
    </lineage>
</organism>
<gene>
    <name evidence="1" type="ORF">AVEN_199619_1</name>
</gene>
<keyword evidence="2" id="KW-1185">Reference proteome</keyword>
<dbReference type="AlphaFoldDB" id="A0A4Y2DIE4"/>
<evidence type="ECO:0000313" key="2">
    <source>
        <dbReference type="Proteomes" id="UP000499080"/>
    </source>
</evidence>